<dbReference type="Gene3D" id="3.30.420.10">
    <property type="entry name" value="Ribonuclease H-like superfamily/Ribonuclease H"/>
    <property type="match status" value="1"/>
</dbReference>
<evidence type="ECO:0000313" key="5">
    <source>
        <dbReference type="Proteomes" id="UP000683360"/>
    </source>
</evidence>
<organism evidence="4 5">
    <name type="scientific">Mytilus edulis</name>
    <name type="common">Blue mussel</name>
    <dbReference type="NCBI Taxonomy" id="6550"/>
    <lineage>
        <taxon>Eukaryota</taxon>
        <taxon>Metazoa</taxon>
        <taxon>Spiralia</taxon>
        <taxon>Lophotrochozoa</taxon>
        <taxon>Mollusca</taxon>
        <taxon>Bivalvia</taxon>
        <taxon>Autobranchia</taxon>
        <taxon>Pteriomorphia</taxon>
        <taxon>Mytilida</taxon>
        <taxon>Mytiloidea</taxon>
        <taxon>Mytilidae</taxon>
        <taxon>Mytilinae</taxon>
        <taxon>Mytilus</taxon>
    </lineage>
</organism>
<gene>
    <name evidence="4" type="ORF">MEDL_29457</name>
</gene>
<reference evidence="4" key="1">
    <citation type="submission" date="2021-03" db="EMBL/GenBank/DDBJ databases">
        <authorList>
            <person name="Bekaert M."/>
        </authorList>
    </citation>
    <scope>NUCLEOTIDE SEQUENCE</scope>
</reference>
<dbReference type="GO" id="GO:0015074">
    <property type="term" value="P:DNA integration"/>
    <property type="evidence" value="ECO:0007669"/>
    <property type="project" value="InterPro"/>
</dbReference>
<dbReference type="PANTHER" id="PTHR23022">
    <property type="entry name" value="TRANSPOSABLE ELEMENT-RELATED"/>
    <property type="match status" value="1"/>
</dbReference>
<dbReference type="GO" id="GO:0003677">
    <property type="term" value="F:DNA binding"/>
    <property type="evidence" value="ECO:0007669"/>
    <property type="project" value="InterPro"/>
</dbReference>
<protein>
    <submittedName>
        <fullName evidence="4">Uncharacterized protein</fullName>
    </submittedName>
</protein>
<dbReference type="InterPro" id="IPR036397">
    <property type="entry name" value="RNaseH_sf"/>
</dbReference>
<feature type="domain" description="Transposase Tc1-like" evidence="2">
    <location>
        <begin position="25"/>
        <end position="93"/>
    </location>
</feature>
<dbReference type="InterPro" id="IPR002492">
    <property type="entry name" value="Transposase_Tc1-like"/>
</dbReference>
<dbReference type="PANTHER" id="PTHR23022:SF135">
    <property type="entry name" value="SI:DKEY-77F5.3"/>
    <property type="match status" value="1"/>
</dbReference>
<keyword evidence="5" id="KW-1185">Reference proteome</keyword>
<comment type="caution">
    <text evidence="4">The sequence shown here is derived from an EMBL/GenBank/DDBJ whole genome shotgun (WGS) entry which is preliminary data.</text>
</comment>
<dbReference type="Pfam" id="PF01498">
    <property type="entry name" value="HTH_Tnp_Tc3_2"/>
    <property type="match status" value="1"/>
</dbReference>
<dbReference type="InterPro" id="IPR038717">
    <property type="entry name" value="Tc1-like_DDE_dom"/>
</dbReference>
<evidence type="ECO:0000256" key="1">
    <source>
        <dbReference type="SAM" id="MobiDB-lite"/>
    </source>
</evidence>
<dbReference type="Pfam" id="PF13358">
    <property type="entry name" value="DDE_3"/>
    <property type="match status" value="1"/>
</dbReference>
<dbReference type="GO" id="GO:0006313">
    <property type="term" value="P:DNA transposition"/>
    <property type="evidence" value="ECO:0007669"/>
    <property type="project" value="InterPro"/>
</dbReference>
<name>A0A8S3S3D1_MYTED</name>
<dbReference type="InterPro" id="IPR052338">
    <property type="entry name" value="Transposase_5"/>
</dbReference>
<feature type="region of interest" description="Disordered" evidence="1">
    <location>
        <begin position="1"/>
        <end position="21"/>
    </location>
</feature>
<dbReference type="EMBL" id="CAJPWZ010001452">
    <property type="protein sequence ID" value="CAG2215696.1"/>
    <property type="molecule type" value="Genomic_DNA"/>
</dbReference>
<accession>A0A8S3S3D1</accession>
<proteinExistence type="predicted"/>
<dbReference type="Proteomes" id="UP000683360">
    <property type="component" value="Unassembled WGS sequence"/>
</dbReference>
<dbReference type="OrthoDB" id="6153094at2759"/>
<dbReference type="AlphaFoldDB" id="A0A8S3S3D1"/>
<evidence type="ECO:0000259" key="2">
    <source>
        <dbReference type="Pfam" id="PF01498"/>
    </source>
</evidence>
<feature type="domain" description="Tc1-like transposase DDE" evidence="3">
    <location>
        <begin position="147"/>
        <end position="248"/>
    </location>
</feature>
<evidence type="ECO:0000313" key="4">
    <source>
        <dbReference type="EMBL" id="CAG2215696.1"/>
    </source>
</evidence>
<evidence type="ECO:0000259" key="3">
    <source>
        <dbReference type="Pfam" id="PF13358"/>
    </source>
</evidence>
<sequence length="265" mass="31319">MRGNTENVPGSGRRKTVTKRAENTLSRIVKTSRRSTLKDITKEFNTRTPAKVSRRTVQRKLHELGYTRRSVRKKIGFRVVNQKKRVVYCRSKLHWTVNNQWKKVIFTDEMMMVIKPDGTLKVWRKSNEIWRPECLGYVAQRPSTNLKIMVWGCITYYGVGTLAMINGNMNSVKYIETLDDNLWQVVTKHFGNEPYLFQDDNAPCHRSRVVEEWKRQNQIPQLTWPAQSPDLSPIENVWLLMKNKIKNRLYLVRNLKERKTELLRA</sequence>